<evidence type="ECO:0000259" key="6">
    <source>
        <dbReference type="Pfam" id="PF13407"/>
    </source>
</evidence>
<dbReference type="GO" id="GO:0030246">
    <property type="term" value="F:carbohydrate binding"/>
    <property type="evidence" value="ECO:0007669"/>
    <property type="project" value="UniProtKB-ARBA"/>
</dbReference>
<evidence type="ECO:0000256" key="2">
    <source>
        <dbReference type="ARBA" id="ARBA00007639"/>
    </source>
</evidence>
<dbReference type="CDD" id="cd06309">
    <property type="entry name" value="PBP1_galactofuranose_YtfQ-like"/>
    <property type="match status" value="1"/>
</dbReference>
<dbReference type="RefSeq" id="WP_211350352.1">
    <property type="nucleotide sequence ID" value="NZ_BMPV01000002.1"/>
</dbReference>
<evidence type="ECO:0000256" key="3">
    <source>
        <dbReference type="ARBA" id="ARBA00022729"/>
    </source>
</evidence>
<keyword evidence="3 5" id="KW-0732">Signal</keyword>
<dbReference type="InterPro" id="IPR025997">
    <property type="entry name" value="SBP_2_dom"/>
</dbReference>
<dbReference type="EMBL" id="VFPQ01000001">
    <property type="protein sequence ID" value="TQM77685.1"/>
    <property type="molecule type" value="Genomic_DNA"/>
</dbReference>
<evidence type="ECO:0000256" key="4">
    <source>
        <dbReference type="SAM" id="MobiDB-lite"/>
    </source>
</evidence>
<dbReference type="Gene3D" id="3.40.50.2300">
    <property type="match status" value="2"/>
</dbReference>
<feature type="region of interest" description="Disordered" evidence="4">
    <location>
        <begin position="34"/>
        <end position="62"/>
    </location>
</feature>
<organism evidence="7 8">
    <name type="scientific">Thermopolyspora flexuosa</name>
    <dbReference type="NCBI Taxonomy" id="103836"/>
    <lineage>
        <taxon>Bacteria</taxon>
        <taxon>Bacillati</taxon>
        <taxon>Actinomycetota</taxon>
        <taxon>Actinomycetes</taxon>
        <taxon>Streptosporangiales</taxon>
        <taxon>Streptosporangiaceae</taxon>
        <taxon>Thermopolyspora</taxon>
    </lineage>
</organism>
<protein>
    <submittedName>
        <fullName evidence="7">Monosaccharide ABC transporter substrate-binding protein (CUT2 family)</fullName>
    </submittedName>
</protein>
<dbReference type="PANTHER" id="PTHR46847:SF3">
    <property type="entry name" value="GALACTOFURANOSE-BINDING PROTEIN YTFQ"/>
    <property type="match status" value="1"/>
</dbReference>
<comment type="similarity">
    <text evidence="2">Belongs to the bacterial solute-binding protein 2 family.</text>
</comment>
<dbReference type="AlphaFoldDB" id="A0A543J4C7"/>
<dbReference type="Proteomes" id="UP000319213">
    <property type="component" value="Unassembled WGS sequence"/>
</dbReference>
<dbReference type="PANTHER" id="PTHR46847">
    <property type="entry name" value="D-ALLOSE-BINDING PERIPLASMIC PROTEIN-RELATED"/>
    <property type="match status" value="1"/>
</dbReference>
<evidence type="ECO:0000313" key="8">
    <source>
        <dbReference type="Proteomes" id="UP000319213"/>
    </source>
</evidence>
<accession>A0A543J4C7</accession>
<sequence length="366" mass="39201">MITALRPVPRTARRTGMALALCAALALAGCARGEEDTAPPAASGGGQGQQQVVASPTGEPASTCTLERFGGEKFDLTSVPVGFSQSEKEANPFRIAETKSIKDEAAKLGIKDLRVTNAQSQFSKQITDVQQLIAQGVKLLVIAPLNSDGWEPVLQQAAAKKIPIITVDRRINATPCQDYLTFIGSDFYEQGKRAADRMIEALGGKGEVAILLGAPGNNVTNERTAGFKDRIQEKAPDIKIVFEQTGEFTREKGQQVTEQLIQSRPDINGIYAENDEMALGAVTALKGAGKEPGDIKIVSIDGTRSAVQAIVDGWLHAVVESNPRFGPLAFETAQKFLNGEEIPDKIIISDREYDTSTAKESLGDAY</sequence>
<feature type="signal peptide" evidence="5">
    <location>
        <begin position="1"/>
        <end position="33"/>
    </location>
</feature>
<comment type="caution">
    <text evidence="7">The sequence shown here is derived from an EMBL/GenBank/DDBJ whole genome shotgun (WGS) entry which is preliminary data.</text>
</comment>
<gene>
    <name evidence="7" type="ORF">FHX40_4456</name>
</gene>
<reference evidence="7 8" key="1">
    <citation type="submission" date="2019-06" db="EMBL/GenBank/DDBJ databases">
        <title>Sequencing the genomes of 1000 actinobacteria strains.</title>
        <authorList>
            <person name="Klenk H.-P."/>
        </authorList>
    </citation>
    <scope>NUCLEOTIDE SEQUENCE [LARGE SCALE GENOMIC DNA]</scope>
    <source>
        <strain evidence="7 8">DSM 43186</strain>
    </source>
</reference>
<dbReference type="PROSITE" id="PS51257">
    <property type="entry name" value="PROKAR_LIPOPROTEIN"/>
    <property type="match status" value="1"/>
</dbReference>
<feature type="domain" description="Periplasmic binding protein" evidence="6">
    <location>
        <begin position="89"/>
        <end position="341"/>
    </location>
</feature>
<dbReference type="GO" id="GO:0030313">
    <property type="term" value="C:cell envelope"/>
    <property type="evidence" value="ECO:0007669"/>
    <property type="project" value="UniProtKB-SubCell"/>
</dbReference>
<dbReference type="SUPFAM" id="SSF53822">
    <property type="entry name" value="Periplasmic binding protein-like I"/>
    <property type="match status" value="1"/>
</dbReference>
<name>A0A543J4C7_9ACTN</name>
<evidence type="ECO:0000256" key="5">
    <source>
        <dbReference type="SAM" id="SignalP"/>
    </source>
</evidence>
<evidence type="ECO:0000256" key="1">
    <source>
        <dbReference type="ARBA" id="ARBA00004196"/>
    </source>
</evidence>
<dbReference type="Pfam" id="PF13407">
    <property type="entry name" value="Peripla_BP_4"/>
    <property type="match status" value="1"/>
</dbReference>
<dbReference type="InterPro" id="IPR028082">
    <property type="entry name" value="Peripla_BP_I"/>
</dbReference>
<proteinExistence type="inferred from homology"/>
<keyword evidence="8" id="KW-1185">Reference proteome</keyword>
<evidence type="ECO:0000313" key="7">
    <source>
        <dbReference type="EMBL" id="TQM77685.1"/>
    </source>
</evidence>
<comment type="subcellular location">
    <subcellularLocation>
        <location evidence="1">Cell envelope</location>
    </subcellularLocation>
</comment>
<feature type="chain" id="PRO_5022043396" evidence="5">
    <location>
        <begin position="34"/>
        <end position="366"/>
    </location>
</feature>